<dbReference type="GeneID" id="56068240"/>
<keyword evidence="3" id="KW-1185">Reference proteome</keyword>
<reference evidence="2 3" key="1">
    <citation type="submission" date="2018-02" db="EMBL/GenBank/DDBJ databases">
        <title>Complete genome of Nitrosopumilus ureaphilus PS0.</title>
        <authorList>
            <person name="Qin W."/>
            <person name="Zheng Y."/>
            <person name="Stahl D.A."/>
        </authorList>
    </citation>
    <scope>NUCLEOTIDE SEQUENCE [LARGE SCALE GENOMIC DNA]</scope>
    <source>
        <strain evidence="2 3">PS0</strain>
    </source>
</reference>
<dbReference type="EMBL" id="CP026995">
    <property type="protein sequence ID" value="QLH07202.1"/>
    <property type="molecule type" value="Genomic_DNA"/>
</dbReference>
<proteinExistence type="predicted"/>
<dbReference type="AlphaFoldDB" id="A0A7D5RBR3"/>
<keyword evidence="1" id="KW-0472">Membrane</keyword>
<evidence type="ECO:0000256" key="1">
    <source>
        <dbReference type="SAM" id="Phobius"/>
    </source>
</evidence>
<keyword evidence="1" id="KW-0812">Transmembrane</keyword>
<dbReference type="KEGG" id="nue:C5F50_09010"/>
<dbReference type="RefSeq" id="WP_179371070.1">
    <property type="nucleotide sequence ID" value="NZ_CP026995.1"/>
</dbReference>
<accession>A0A7D5RBR3</accession>
<organism evidence="2 3">
    <name type="scientific">Nitrosopumilus ureiphilus</name>
    <dbReference type="NCBI Taxonomy" id="1470067"/>
    <lineage>
        <taxon>Archaea</taxon>
        <taxon>Nitrososphaerota</taxon>
        <taxon>Nitrososphaeria</taxon>
        <taxon>Nitrosopumilales</taxon>
        <taxon>Nitrosopumilaceae</taxon>
        <taxon>Nitrosopumilus</taxon>
    </lineage>
</organism>
<sequence length="385" mass="42981">MQKLIFLFVLVALIGISANYAYSQEMSLATFQESAQIVVDNSISQNVTASITLQSTSIQEIKIPAELEQEIREDKRIKAIILTNQDQCVLGVVDQSCIMINVARNPEDKGIIAIQGSTKEIAQLYIEDINRVFDTDAKFHSIFIHTDDESNRAFETSGIISGKGMISAVYTMTQEDTNSMYEKISAILIPKVIRDSGGFYEAAKNLSSHENAKMTFSLIPLESKSLLQLRLSVNYPNTASKISEISPLEFLKVENLNRSDYFSSGFYPLNSIIQVVVLSPENTKVSDVRGNIIPTQIIDNENIPTDITEKGWVFDPQEGQRIQGKYIFGKDTTVNKKELEFSLGGKQLQTKEPEKTEFDESIIVVIIIASVAIAAAMFYLKGYRK</sequence>
<evidence type="ECO:0000313" key="2">
    <source>
        <dbReference type="EMBL" id="QLH07202.1"/>
    </source>
</evidence>
<evidence type="ECO:0000313" key="3">
    <source>
        <dbReference type="Proteomes" id="UP000509478"/>
    </source>
</evidence>
<dbReference type="OrthoDB" id="11183at2157"/>
<dbReference type="Proteomes" id="UP000509478">
    <property type="component" value="Chromosome"/>
</dbReference>
<name>A0A7D5RBR3_9ARCH</name>
<protein>
    <submittedName>
        <fullName evidence="2">Uncharacterized protein</fullName>
    </submittedName>
</protein>
<gene>
    <name evidence="2" type="ORF">C5F50_09010</name>
</gene>
<feature type="transmembrane region" description="Helical" evidence="1">
    <location>
        <begin position="361"/>
        <end position="380"/>
    </location>
</feature>
<keyword evidence="1" id="KW-1133">Transmembrane helix</keyword>